<sequence>MHSRNSPRHRVLQQCSFAPGPSLPANPSEQTFDSWSDTTSSWVPSLTRTQPLLASGLASKYDLDPIATDNMDMIFGIRHLLQRYSLPPHNPRQPIHLSAKDLYHSFTPAISICLR</sequence>
<dbReference type="EMBL" id="ML210443">
    <property type="protein sequence ID" value="TFK17984.1"/>
    <property type="molecule type" value="Genomic_DNA"/>
</dbReference>
<gene>
    <name evidence="2" type="ORF">FA15DRAFT_280491</name>
</gene>
<name>A0A5C3KDE6_COPMA</name>
<dbReference type="AlphaFoldDB" id="A0A5C3KDE6"/>
<evidence type="ECO:0000313" key="2">
    <source>
        <dbReference type="EMBL" id="TFK17984.1"/>
    </source>
</evidence>
<feature type="compositionally biased region" description="Basic residues" evidence="1">
    <location>
        <begin position="1"/>
        <end position="11"/>
    </location>
</feature>
<evidence type="ECO:0000256" key="1">
    <source>
        <dbReference type="SAM" id="MobiDB-lite"/>
    </source>
</evidence>
<organism evidence="2 3">
    <name type="scientific">Coprinopsis marcescibilis</name>
    <name type="common">Agaric fungus</name>
    <name type="synonym">Psathyrella marcescibilis</name>
    <dbReference type="NCBI Taxonomy" id="230819"/>
    <lineage>
        <taxon>Eukaryota</taxon>
        <taxon>Fungi</taxon>
        <taxon>Dikarya</taxon>
        <taxon>Basidiomycota</taxon>
        <taxon>Agaricomycotina</taxon>
        <taxon>Agaricomycetes</taxon>
        <taxon>Agaricomycetidae</taxon>
        <taxon>Agaricales</taxon>
        <taxon>Agaricineae</taxon>
        <taxon>Psathyrellaceae</taxon>
        <taxon>Coprinopsis</taxon>
    </lineage>
</organism>
<reference evidence="2 3" key="1">
    <citation type="journal article" date="2019" name="Nat. Ecol. Evol.">
        <title>Megaphylogeny resolves global patterns of mushroom evolution.</title>
        <authorList>
            <person name="Varga T."/>
            <person name="Krizsan K."/>
            <person name="Foldi C."/>
            <person name="Dima B."/>
            <person name="Sanchez-Garcia M."/>
            <person name="Sanchez-Ramirez S."/>
            <person name="Szollosi G.J."/>
            <person name="Szarkandi J.G."/>
            <person name="Papp V."/>
            <person name="Albert L."/>
            <person name="Andreopoulos W."/>
            <person name="Angelini C."/>
            <person name="Antonin V."/>
            <person name="Barry K.W."/>
            <person name="Bougher N.L."/>
            <person name="Buchanan P."/>
            <person name="Buyck B."/>
            <person name="Bense V."/>
            <person name="Catcheside P."/>
            <person name="Chovatia M."/>
            <person name="Cooper J."/>
            <person name="Damon W."/>
            <person name="Desjardin D."/>
            <person name="Finy P."/>
            <person name="Geml J."/>
            <person name="Haridas S."/>
            <person name="Hughes K."/>
            <person name="Justo A."/>
            <person name="Karasinski D."/>
            <person name="Kautmanova I."/>
            <person name="Kiss B."/>
            <person name="Kocsube S."/>
            <person name="Kotiranta H."/>
            <person name="LaButti K.M."/>
            <person name="Lechner B.E."/>
            <person name="Liimatainen K."/>
            <person name="Lipzen A."/>
            <person name="Lukacs Z."/>
            <person name="Mihaltcheva S."/>
            <person name="Morgado L.N."/>
            <person name="Niskanen T."/>
            <person name="Noordeloos M.E."/>
            <person name="Ohm R.A."/>
            <person name="Ortiz-Santana B."/>
            <person name="Ovrebo C."/>
            <person name="Racz N."/>
            <person name="Riley R."/>
            <person name="Savchenko A."/>
            <person name="Shiryaev A."/>
            <person name="Soop K."/>
            <person name="Spirin V."/>
            <person name="Szebenyi C."/>
            <person name="Tomsovsky M."/>
            <person name="Tulloss R.E."/>
            <person name="Uehling J."/>
            <person name="Grigoriev I.V."/>
            <person name="Vagvolgyi C."/>
            <person name="Papp T."/>
            <person name="Martin F.M."/>
            <person name="Miettinen O."/>
            <person name="Hibbett D.S."/>
            <person name="Nagy L.G."/>
        </authorList>
    </citation>
    <scope>NUCLEOTIDE SEQUENCE [LARGE SCALE GENOMIC DNA]</scope>
    <source>
        <strain evidence="2 3">CBS 121175</strain>
    </source>
</reference>
<proteinExistence type="predicted"/>
<protein>
    <submittedName>
        <fullName evidence="2">Uncharacterized protein</fullName>
    </submittedName>
</protein>
<feature type="region of interest" description="Disordered" evidence="1">
    <location>
        <begin position="1"/>
        <end position="36"/>
    </location>
</feature>
<keyword evidence="3" id="KW-1185">Reference proteome</keyword>
<accession>A0A5C3KDE6</accession>
<evidence type="ECO:0000313" key="3">
    <source>
        <dbReference type="Proteomes" id="UP000307440"/>
    </source>
</evidence>
<dbReference type="Proteomes" id="UP000307440">
    <property type="component" value="Unassembled WGS sequence"/>
</dbReference>